<name>A0A9K3PFZ2_9STRA</name>
<dbReference type="Proteomes" id="UP000693970">
    <property type="component" value="Unassembled WGS sequence"/>
</dbReference>
<sequence length="79" mass="8640">MVDIISTFPCGDVARNATAFYWGSRVVTLLFVPKDGVGRIDANAQAKTEEEERRNVGLAYFETHDLDGSEIDAKCSLTG</sequence>
<protein>
    <submittedName>
        <fullName evidence="1">Uncharacterized protein</fullName>
    </submittedName>
</protein>
<comment type="caution">
    <text evidence="1">The sequence shown here is derived from an EMBL/GenBank/DDBJ whole genome shotgun (WGS) entry which is preliminary data.</text>
</comment>
<proteinExistence type="predicted"/>
<reference evidence="1" key="2">
    <citation type="submission" date="2021-04" db="EMBL/GenBank/DDBJ databases">
        <authorList>
            <person name="Podell S."/>
        </authorList>
    </citation>
    <scope>NUCLEOTIDE SEQUENCE</scope>
    <source>
        <strain evidence="1">Hildebrandi</strain>
    </source>
</reference>
<dbReference type="EMBL" id="JAGRRH010000022">
    <property type="protein sequence ID" value="KAG7345820.1"/>
    <property type="molecule type" value="Genomic_DNA"/>
</dbReference>
<reference evidence="1" key="1">
    <citation type="journal article" date="2021" name="Sci. Rep.">
        <title>Diploid genomic architecture of Nitzschia inconspicua, an elite biomass production diatom.</title>
        <authorList>
            <person name="Oliver A."/>
            <person name="Podell S."/>
            <person name="Pinowska A."/>
            <person name="Traller J.C."/>
            <person name="Smith S.R."/>
            <person name="McClure R."/>
            <person name="Beliaev A."/>
            <person name="Bohutskyi P."/>
            <person name="Hill E.A."/>
            <person name="Rabines A."/>
            <person name="Zheng H."/>
            <person name="Allen L.Z."/>
            <person name="Kuo A."/>
            <person name="Grigoriev I.V."/>
            <person name="Allen A.E."/>
            <person name="Hazlebeck D."/>
            <person name="Allen E.E."/>
        </authorList>
    </citation>
    <scope>NUCLEOTIDE SEQUENCE</scope>
    <source>
        <strain evidence="1">Hildebrandi</strain>
    </source>
</reference>
<accession>A0A9K3PFZ2</accession>
<keyword evidence="2" id="KW-1185">Reference proteome</keyword>
<organism evidence="1 2">
    <name type="scientific">Nitzschia inconspicua</name>
    <dbReference type="NCBI Taxonomy" id="303405"/>
    <lineage>
        <taxon>Eukaryota</taxon>
        <taxon>Sar</taxon>
        <taxon>Stramenopiles</taxon>
        <taxon>Ochrophyta</taxon>
        <taxon>Bacillariophyta</taxon>
        <taxon>Bacillariophyceae</taxon>
        <taxon>Bacillariophycidae</taxon>
        <taxon>Bacillariales</taxon>
        <taxon>Bacillariaceae</taxon>
        <taxon>Nitzschia</taxon>
    </lineage>
</organism>
<evidence type="ECO:0000313" key="1">
    <source>
        <dbReference type="EMBL" id="KAG7345820.1"/>
    </source>
</evidence>
<gene>
    <name evidence="1" type="ORF">IV203_033351</name>
</gene>
<evidence type="ECO:0000313" key="2">
    <source>
        <dbReference type="Proteomes" id="UP000693970"/>
    </source>
</evidence>
<dbReference type="AlphaFoldDB" id="A0A9K3PFZ2"/>